<feature type="domain" description="ABC3 transporter permease C-terminal" evidence="8">
    <location>
        <begin position="291"/>
        <end position="402"/>
    </location>
</feature>
<evidence type="ECO:0000256" key="7">
    <source>
        <dbReference type="SAM" id="Phobius"/>
    </source>
</evidence>
<feature type="transmembrane region" description="Helical" evidence="7">
    <location>
        <begin position="25"/>
        <end position="46"/>
    </location>
</feature>
<dbReference type="GO" id="GO:0005886">
    <property type="term" value="C:plasma membrane"/>
    <property type="evidence" value="ECO:0007669"/>
    <property type="project" value="UniProtKB-SubCell"/>
</dbReference>
<keyword evidence="3 7" id="KW-0812">Transmembrane</keyword>
<evidence type="ECO:0000256" key="2">
    <source>
        <dbReference type="ARBA" id="ARBA00022475"/>
    </source>
</evidence>
<evidence type="ECO:0000256" key="1">
    <source>
        <dbReference type="ARBA" id="ARBA00004651"/>
    </source>
</evidence>
<dbReference type="InterPro" id="IPR050250">
    <property type="entry name" value="Macrolide_Exporter_MacB"/>
</dbReference>
<dbReference type="InterPro" id="IPR003838">
    <property type="entry name" value="ABC3_permease_C"/>
</dbReference>
<keyword evidence="2" id="KW-1003">Cell membrane</keyword>
<gene>
    <name evidence="10" type="ORF">G4L39_13570</name>
</gene>
<dbReference type="InterPro" id="IPR025857">
    <property type="entry name" value="MacB_PCD"/>
</dbReference>
<evidence type="ECO:0000259" key="8">
    <source>
        <dbReference type="Pfam" id="PF02687"/>
    </source>
</evidence>
<dbReference type="PANTHER" id="PTHR30572:SF4">
    <property type="entry name" value="ABC TRANSPORTER PERMEASE YTRF"/>
    <property type="match status" value="1"/>
</dbReference>
<feature type="transmembrane region" description="Helical" evidence="7">
    <location>
        <begin position="285"/>
        <end position="310"/>
    </location>
</feature>
<keyword evidence="5 7" id="KW-0472">Membrane</keyword>
<evidence type="ECO:0000313" key="10">
    <source>
        <dbReference type="EMBL" id="NGO40413.1"/>
    </source>
</evidence>
<evidence type="ECO:0000259" key="9">
    <source>
        <dbReference type="Pfam" id="PF12704"/>
    </source>
</evidence>
<comment type="subcellular location">
    <subcellularLocation>
        <location evidence="1">Cell membrane</location>
        <topology evidence="1">Multi-pass membrane protein</topology>
    </subcellularLocation>
</comment>
<evidence type="ECO:0000256" key="5">
    <source>
        <dbReference type="ARBA" id="ARBA00023136"/>
    </source>
</evidence>
<comment type="caution">
    <text evidence="10">The sequence shown here is derived from an EMBL/GenBank/DDBJ whole genome shotgun (WGS) entry which is preliminary data.</text>
</comment>
<proteinExistence type="inferred from homology"/>
<dbReference type="EMBL" id="JAAKYA010000089">
    <property type="protein sequence ID" value="NGO40413.1"/>
    <property type="molecule type" value="Genomic_DNA"/>
</dbReference>
<accession>A0A6M1RS33</accession>
<evidence type="ECO:0000313" key="11">
    <source>
        <dbReference type="Proteomes" id="UP000477311"/>
    </source>
</evidence>
<dbReference type="Pfam" id="PF02687">
    <property type="entry name" value="FtsX"/>
    <property type="match status" value="1"/>
</dbReference>
<comment type="similarity">
    <text evidence="6">Belongs to the ABC-4 integral membrane protein family.</text>
</comment>
<organism evidence="10 11">
    <name type="scientific">Limisphaera ngatamarikiensis</name>
    <dbReference type="NCBI Taxonomy" id="1324935"/>
    <lineage>
        <taxon>Bacteria</taxon>
        <taxon>Pseudomonadati</taxon>
        <taxon>Verrucomicrobiota</taxon>
        <taxon>Verrucomicrobiia</taxon>
        <taxon>Limisphaerales</taxon>
        <taxon>Limisphaeraceae</taxon>
        <taxon>Limisphaera</taxon>
    </lineage>
</organism>
<keyword evidence="4 7" id="KW-1133">Transmembrane helix</keyword>
<protein>
    <submittedName>
        <fullName evidence="10">ABC transporter permease</fullName>
    </submittedName>
</protein>
<evidence type="ECO:0000256" key="3">
    <source>
        <dbReference type="ARBA" id="ARBA00022692"/>
    </source>
</evidence>
<evidence type="ECO:0000256" key="6">
    <source>
        <dbReference type="ARBA" id="ARBA00038076"/>
    </source>
</evidence>
<dbReference type="PANTHER" id="PTHR30572">
    <property type="entry name" value="MEMBRANE COMPONENT OF TRANSPORTER-RELATED"/>
    <property type="match status" value="1"/>
</dbReference>
<reference evidence="10 11" key="1">
    <citation type="submission" date="2020-02" db="EMBL/GenBank/DDBJ databases">
        <title>Draft genome sequence of Limisphaera ngatamarikiensis NGM72.4T, a thermophilic Verrucomicrobia grouped in subdivision 3.</title>
        <authorList>
            <person name="Carere C.R."/>
            <person name="Steen J."/>
            <person name="Hugenholtz P."/>
            <person name="Stott M.B."/>
        </authorList>
    </citation>
    <scope>NUCLEOTIDE SEQUENCE [LARGE SCALE GENOMIC DNA]</scope>
    <source>
        <strain evidence="10 11">NGM72.4</strain>
    </source>
</reference>
<feature type="transmembrane region" description="Helical" evidence="7">
    <location>
        <begin position="370"/>
        <end position="392"/>
    </location>
</feature>
<keyword evidence="11" id="KW-1185">Reference proteome</keyword>
<feature type="domain" description="MacB-like periplasmic core" evidence="9">
    <location>
        <begin position="26"/>
        <end position="250"/>
    </location>
</feature>
<name>A0A6M1RS33_9BACT</name>
<dbReference type="RefSeq" id="WP_165108987.1">
    <property type="nucleotide sequence ID" value="NZ_JAAKYA010000089.1"/>
</dbReference>
<feature type="transmembrane region" description="Helical" evidence="7">
    <location>
        <begin position="331"/>
        <end position="358"/>
    </location>
</feature>
<dbReference type="AlphaFoldDB" id="A0A6M1RS33"/>
<dbReference type="Pfam" id="PF12704">
    <property type="entry name" value="MacB_PCD"/>
    <property type="match status" value="1"/>
</dbReference>
<sequence length="409" mass="44149">MRLAIELGEALRMALAALAANKLRAALTTLGIVIGVVTVTLMGTAIEGLNRSFLQSVSRIGTDVLFVDRMDWFIGSREVWLRMQKRRPIDLGDARALERAVGWAVAVAPVARGNQPVRYQNRSAGSVFIIGTTDQYLLTAGVRVSLGRFLSSAEVAGARPVCVIGTEVATNLFRHEPPLGRRIRIGGGTFEVVGVLERQGTFLGAFSLDNQIIVPLGAFLASFQSRPDLQIQVKVGNVAALEDAREELRQAMRRVRRLAPGEPDDFSINQQQQFIRVFQQVGGTIAVVGLFITGLSLFVGGIGIMNIMFVSVAERTREIGIRKAVGARRRAILMQFLLEAAAICLMGGLVALLLAWPLTLGLQLMLPARLSLRVAALALGVALVTGLVSGLLPAWRAARMNPVDALRAE</sequence>
<dbReference type="Proteomes" id="UP000477311">
    <property type="component" value="Unassembled WGS sequence"/>
</dbReference>
<evidence type="ECO:0000256" key="4">
    <source>
        <dbReference type="ARBA" id="ARBA00022989"/>
    </source>
</evidence>
<dbReference type="GO" id="GO:0022857">
    <property type="term" value="F:transmembrane transporter activity"/>
    <property type="evidence" value="ECO:0007669"/>
    <property type="project" value="TreeGrafter"/>
</dbReference>